<dbReference type="KEGG" id="llu:AKJ09_07306"/>
<dbReference type="RefSeq" id="WP_146651898.1">
    <property type="nucleotide sequence ID" value="NZ_CP012333.1"/>
</dbReference>
<evidence type="ECO:0000313" key="3">
    <source>
        <dbReference type="EMBL" id="AKV00643.1"/>
    </source>
</evidence>
<keyword evidence="2" id="KW-0812">Transmembrane</keyword>
<dbReference type="Proteomes" id="UP000064967">
    <property type="component" value="Chromosome"/>
</dbReference>
<keyword evidence="2" id="KW-0472">Membrane</keyword>
<proteinExistence type="predicted"/>
<reference evidence="3 4" key="1">
    <citation type="submission" date="2015-08" db="EMBL/GenBank/DDBJ databases">
        <authorList>
            <person name="Babu N.S."/>
            <person name="Beckwith C.J."/>
            <person name="Beseler K.G."/>
            <person name="Brison A."/>
            <person name="Carone J.V."/>
            <person name="Caskin T.P."/>
            <person name="Diamond M."/>
            <person name="Durham M.E."/>
            <person name="Foxe J.M."/>
            <person name="Go M."/>
            <person name="Henderson B.A."/>
            <person name="Jones I.B."/>
            <person name="McGettigan J.A."/>
            <person name="Micheletti S.J."/>
            <person name="Nasrallah M.E."/>
            <person name="Ortiz D."/>
            <person name="Piller C.R."/>
            <person name="Privatt S.R."/>
            <person name="Schneider S.L."/>
            <person name="Sharp S."/>
            <person name="Smith T.C."/>
            <person name="Stanton J.D."/>
            <person name="Ullery H.E."/>
            <person name="Wilson R.J."/>
            <person name="Serrano M.G."/>
            <person name="Buck G."/>
            <person name="Lee V."/>
            <person name="Wang Y."/>
            <person name="Carvalho R."/>
            <person name="Voegtly L."/>
            <person name="Shi R."/>
            <person name="Duckworth R."/>
            <person name="Johnson A."/>
            <person name="Loviza R."/>
            <person name="Walstead R."/>
            <person name="Shah Z."/>
            <person name="Kiflezghi M."/>
            <person name="Wade K."/>
            <person name="Ball S.L."/>
            <person name="Bradley K.W."/>
            <person name="Asai D.J."/>
            <person name="Bowman C.A."/>
            <person name="Russell D.A."/>
            <person name="Pope W.H."/>
            <person name="Jacobs-Sera D."/>
            <person name="Hendrix R.W."/>
            <person name="Hatfull G.F."/>
        </authorList>
    </citation>
    <scope>NUCLEOTIDE SEQUENCE [LARGE SCALE GENOMIC DNA]</scope>
    <source>
        <strain evidence="3 4">DSM 27648</strain>
    </source>
</reference>
<evidence type="ECO:0008006" key="5">
    <source>
        <dbReference type="Google" id="ProtNLM"/>
    </source>
</evidence>
<protein>
    <recommendedName>
        <fullName evidence="5">Esterase</fullName>
    </recommendedName>
</protein>
<evidence type="ECO:0000256" key="2">
    <source>
        <dbReference type="SAM" id="Phobius"/>
    </source>
</evidence>
<feature type="region of interest" description="Disordered" evidence="1">
    <location>
        <begin position="270"/>
        <end position="325"/>
    </location>
</feature>
<name>A0A0K1Q4H9_9BACT</name>
<keyword evidence="4" id="KW-1185">Reference proteome</keyword>
<dbReference type="AlphaFoldDB" id="A0A0K1Q4H9"/>
<keyword evidence="2" id="KW-1133">Transmembrane helix</keyword>
<feature type="transmembrane region" description="Helical" evidence="2">
    <location>
        <begin position="12"/>
        <end position="30"/>
    </location>
</feature>
<dbReference type="OrthoDB" id="9767239at2"/>
<dbReference type="STRING" id="1391654.AKJ09_07306"/>
<dbReference type="Gene3D" id="3.40.50.1820">
    <property type="entry name" value="alpha/beta hydrolase"/>
    <property type="match status" value="1"/>
</dbReference>
<gene>
    <name evidence="3" type="ORF">AKJ09_07306</name>
</gene>
<dbReference type="SUPFAM" id="SSF53474">
    <property type="entry name" value="alpha/beta-Hydrolases"/>
    <property type="match status" value="1"/>
</dbReference>
<evidence type="ECO:0000313" key="4">
    <source>
        <dbReference type="Proteomes" id="UP000064967"/>
    </source>
</evidence>
<accession>A0A0K1Q4H9</accession>
<organism evidence="3 4">
    <name type="scientific">Labilithrix luteola</name>
    <dbReference type="NCBI Taxonomy" id="1391654"/>
    <lineage>
        <taxon>Bacteria</taxon>
        <taxon>Pseudomonadati</taxon>
        <taxon>Myxococcota</taxon>
        <taxon>Polyangia</taxon>
        <taxon>Polyangiales</taxon>
        <taxon>Labilitrichaceae</taxon>
        <taxon>Labilithrix</taxon>
    </lineage>
</organism>
<sequence length="325" mass="34496">MARAYGHSSATKFYAAVALCVGAVVIAILIRRPKFSHAAPGREGTSDVIAWCATGLDPISGGGCLALPSAAGQGTPLLIYLHGRYAPNASADELDRQQRVAKLGTSRGFAVLALRGAQNQCSDPLLASWWCWPSNERNADTGPAFVERWQPALDVVNEQLGSGPRYLLGFSNGGYFATLIATRALFPFDAVTVAHAGPVQPTRAVGNKVPMLLITADEDASNDEMIRLSGELAREKWPAQIVAREGGHSLPDWDIEMALTFFVRSRSEKVPLDPPLSTRAPKRSEVDAAVVENDPAPKTAPEPESTPDAGAIDDAGSTPNDPSSN</sequence>
<evidence type="ECO:0000256" key="1">
    <source>
        <dbReference type="SAM" id="MobiDB-lite"/>
    </source>
</evidence>
<dbReference type="InterPro" id="IPR029058">
    <property type="entry name" value="AB_hydrolase_fold"/>
</dbReference>
<dbReference type="EMBL" id="CP012333">
    <property type="protein sequence ID" value="AKV00643.1"/>
    <property type="molecule type" value="Genomic_DNA"/>
</dbReference>